<dbReference type="PANTHER" id="PTHR33744:SF17">
    <property type="entry name" value="CONSERVED PROTEIN"/>
    <property type="match status" value="1"/>
</dbReference>
<keyword evidence="3" id="KW-1185">Reference proteome</keyword>
<name>A0ABW7PKR9_9ACTN</name>
<comment type="caution">
    <text evidence="2">The sequence shown here is derived from an EMBL/GenBank/DDBJ whole genome shotgun (WGS) entry which is preliminary data.</text>
</comment>
<dbReference type="InterPro" id="IPR042070">
    <property type="entry name" value="PucR_C-HTH_sf"/>
</dbReference>
<gene>
    <name evidence="2" type="ORF">WDV06_26250</name>
</gene>
<organism evidence="2 3">
    <name type="scientific">Streptomyces racemochromogenes</name>
    <dbReference type="NCBI Taxonomy" id="67353"/>
    <lineage>
        <taxon>Bacteria</taxon>
        <taxon>Bacillati</taxon>
        <taxon>Actinomycetota</taxon>
        <taxon>Actinomycetes</taxon>
        <taxon>Kitasatosporales</taxon>
        <taxon>Streptomycetaceae</taxon>
        <taxon>Streptomyces</taxon>
    </lineage>
</organism>
<dbReference type="InterPro" id="IPR025736">
    <property type="entry name" value="PucR_C-HTH_dom"/>
</dbReference>
<protein>
    <submittedName>
        <fullName evidence="2">Helix-turn-helix domain-containing protein</fullName>
    </submittedName>
</protein>
<feature type="non-terminal residue" evidence="2">
    <location>
        <position position="1"/>
    </location>
</feature>
<reference evidence="2 3" key="1">
    <citation type="submission" date="2024-03" db="EMBL/GenBank/DDBJ databases">
        <title>Whole genome sequencing of Streptomyces racemochromogenes, to identify antimicrobial biosynthetic gene clusters.</title>
        <authorList>
            <person name="Suryawanshi P."/>
            <person name="Krishnaraj P.U."/>
            <person name="Arun Y.P."/>
            <person name="Suryawanshi M.P."/>
            <person name="Rakshit O."/>
        </authorList>
    </citation>
    <scope>NUCLEOTIDE SEQUENCE [LARGE SCALE GENOMIC DNA]</scope>
    <source>
        <strain evidence="2 3">AUDT626</strain>
    </source>
</reference>
<dbReference type="RefSeq" id="WP_395512253.1">
    <property type="nucleotide sequence ID" value="NZ_JBBDHD010000087.1"/>
</dbReference>
<evidence type="ECO:0000313" key="3">
    <source>
        <dbReference type="Proteomes" id="UP001610631"/>
    </source>
</evidence>
<dbReference type="Pfam" id="PF13556">
    <property type="entry name" value="HTH_30"/>
    <property type="match status" value="1"/>
</dbReference>
<accession>A0ABW7PKR9</accession>
<proteinExistence type="predicted"/>
<dbReference type="PANTHER" id="PTHR33744">
    <property type="entry name" value="CARBOHYDRATE DIACID REGULATOR"/>
    <property type="match status" value="1"/>
</dbReference>
<evidence type="ECO:0000259" key="1">
    <source>
        <dbReference type="Pfam" id="PF13556"/>
    </source>
</evidence>
<dbReference type="Gene3D" id="1.10.10.2840">
    <property type="entry name" value="PucR C-terminal helix-turn-helix domain"/>
    <property type="match status" value="1"/>
</dbReference>
<feature type="domain" description="PucR C-terminal helix-turn-helix" evidence="1">
    <location>
        <begin position="116"/>
        <end position="173"/>
    </location>
</feature>
<dbReference type="EMBL" id="JBBDHD010000087">
    <property type="protein sequence ID" value="MFH7598565.1"/>
    <property type="molecule type" value="Genomic_DNA"/>
</dbReference>
<evidence type="ECO:0000313" key="2">
    <source>
        <dbReference type="EMBL" id="MFH7598565.1"/>
    </source>
</evidence>
<sequence length="179" mass="17517">ATPAAGAGRATAAAGTAGAARAAVAGGPGPEGAGTAGSAVSGVTAGVSDPVRGLGELPAAWGQAVAASRAAAAEPRLGPVAQWAGIGPYRMLGALAAGPVDDPATRALLSPAHRELARTAEVFLDCAGQAGRAAAALGVHRQTLYYRLGRVEQLTGLDLDAGEDRLLLHMALKSARLNG</sequence>
<dbReference type="InterPro" id="IPR051448">
    <property type="entry name" value="CdaR-like_regulators"/>
</dbReference>
<dbReference type="Proteomes" id="UP001610631">
    <property type="component" value="Unassembled WGS sequence"/>
</dbReference>